<reference evidence="2 3" key="1">
    <citation type="submission" date="2013-11" db="EMBL/GenBank/DDBJ databases">
        <title>Genome sequencing of Stegodyphus mimosarum.</title>
        <authorList>
            <person name="Bechsgaard J."/>
        </authorList>
    </citation>
    <scope>NUCLEOTIDE SEQUENCE [LARGE SCALE GENOMIC DNA]</scope>
</reference>
<organism evidence="2 3">
    <name type="scientific">Stegodyphus mimosarum</name>
    <name type="common">African social velvet spider</name>
    <dbReference type="NCBI Taxonomy" id="407821"/>
    <lineage>
        <taxon>Eukaryota</taxon>
        <taxon>Metazoa</taxon>
        <taxon>Ecdysozoa</taxon>
        <taxon>Arthropoda</taxon>
        <taxon>Chelicerata</taxon>
        <taxon>Arachnida</taxon>
        <taxon>Araneae</taxon>
        <taxon>Araneomorphae</taxon>
        <taxon>Entelegynae</taxon>
        <taxon>Eresoidea</taxon>
        <taxon>Eresidae</taxon>
        <taxon>Stegodyphus</taxon>
    </lineage>
</organism>
<accession>A0A087TEH7</accession>
<protein>
    <submittedName>
        <fullName evidence="2">Uncharacterized protein</fullName>
    </submittedName>
</protein>
<sequence>MRSSLNPNGRFRFGRRRRNSQDEQWSSFKRCTYFDERNDVWILQ</sequence>
<gene>
    <name evidence="2" type="ORF">X975_26550</name>
</gene>
<dbReference type="Proteomes" id="UP000054359">
    <property type="component" value="Unassembled WGS sequence"/>
</dbReference>
<evidence type="ECO:0000313" key="2">
    <source>
        <dbReference type="EMBL" id="KFM63516.1"/>
    </source>
</evidence>
<keyword evidence="3" id="KW-1185">Reference proteome</keyword>
<dbReference type="EMBL" id="KK114857">
    <property type="protein sequence ID" value="KFM63516.1"/>
    <property type="molecule type" value="Genomic_DNA"/>
</dbReference>
<dbReference type="AlphaFoldDB" id="A0A087TEH7"/>
<feature type="region of interest" description="Disordered" evidence="1">
    <location>
        <begin position="1"/>
        <end position="25"/>
    </location>
</feature>
<evidence type="ECO:0000313" key="3">
    <source>
        <dbReference type="Proteomes" id="UP000054359"/>
    </source>
</evidence>
<name>A0A087TEH7_STEMI</name>
<proteinExistence type="predicted"/>
<evidence type="ECO:0000256" key="1">
    <source>
        <dbReference type="SAM" id="MobiDB-lite"/>
    </source>
</evidence>
<feature type="non-terminal residue" evidence="2">
    <location>
        <position position="44"/>
    </location>
</feature>